<dbReference type="EMBL" id="PTRC01000008">
    <property type="protein sequence ID" value="PQA74757.1"/>
    <property type="molecule type" value="Genomic_DNA"/>
</dbReference>
<dbReference type="GO" id="GO:0016740">
    <property type="term" value="F:transferase activity"/>
    <property type="evidence" value="ECO:0007669"/>
    <property type="project" value="UniProtKB-KW"/>
</dbReference>
<feature type="domain" description="Glycosyltransferase 2-like" evidence="1">
    <location>
        <begin position="8"/>
        <end position="163"/>
    </location>
</feature>
<dbReference type="SUPFAM" id="SSF53448">
    <property type="entry name" value="Nucleotide-diphospho-sugar transferases"/>
    <property type="match status" value="1"/>
</dbReference>
<accession>A0A2S7J3C8</accession>
<proteinExistence type="predicted"/>
<dbReference type="Gene3D" id="3.90.550.10">
    <property type="entry name" value="Spore Coat Polysaccharide Biosynthesis Protein SpsA, Chain A"/>
    <property type="match status" value="1"/>
</dbReference>
<organism evidence="2 3">
    <name type="scientific">Brucella oryzae</name>
    <dbReference type="NCBI Taxonomy" id="335286"/>
    <lineage>
        <taxon>Bacteria</taxon>
        <taxon>Pseudomonadati</taxon>
        <taxon>Pseudomonadota</taxon>
        <taxon>Alphaproteobacteria</taxon>
        <taxon>Hyphomicrobiales</taxon>
        <taxon>Brucellaceae</taxon>
        <taxon>Brucella/Ochrobactrum group</taxon>
        <taxon>Brucella</taxon>
    </lineage>
</organism>
<dbReference type="PANTHER" id="PTHR43685">
    <property type="entry name" value="GLYCOSYLTRANSFERASE"/>
    <property type="match status" value="1"/>
</dbReference>
<evidence type="ECO:0000313" key="2">
    <source>
        <dbReference type="EMBL" id="PQA74757.1"/>
    </source>
</evidence>
<dbReference type="Pfam" id="PF00535">
    <property type="entry name" value="Glycos_transf_2"/>
    <property type="match status" value="1"/>
</dbReference>
<sequence>MQMHNVDIAIPNYNYGRFLRESVESVLSQRGVNVRVLIIDNASTDDSAAIACQLAAEDSRVELCLRERNLGPHASFNEGVDWASAEYFLILCSDDLLAPDVLARATALLDERRDVNLVYGRMSKITADTRRSEINLPEPGDEAGWKIRSGPDYIAACCRNAISLVDGPTAIVRTEVQKKIGHYRASLAHTDDMEMWLRFAMQGAIAETESVQAYIRIHPQSRSSNIEGILQWNREVEQAFLSFFEHEGRDLPDAEQLLAKVKDCLSKRAYWSAVSNVLRRERGAAALLATALKRKPLMAIVPPFDYLLHRSKRRKHLGAAG</sequence>
<dbReference type="InterPro" id="IPR050834">
    <property type="entry name" value="Glycosyltransf_2"/>
</dbReference>
<evidence type="ECO:0000259" key="1">
    <source>
        <dbReference type="Pfam" id="PF00535"/>
    </source>
</evidence>
<protein>
    <submittedName>
        <fullName evidence="2">Glycosyl transferase</fullName>
    </submittedName>
</protein>
<dbReference type="Proteomes" id="UP000238493">
    <property type="component" value="Unassembled WGS sequence"/>
</dbReference>
<reference evidence="2 3" key="1">
    <citation type="submission" date="2018-02" db="EMBL/GenBank/DDBJ databases">
        <title>Draft genome sequence of Ochrobactrum oryzae found in Brazil.</title>
        <authorList>
            <person name="Cerdeira L."/>
            <person name="Andrade F."/>
            <person name="Zacariotto T."/>
            <person name="Barbosa B."/>
            <person name="Santos S."/>
            <person name="Cassetari V."/>
            <person name="Lincopan N."/>
        </authorList>
    </citation>
    <scope>NUCLEOTIDE SEQUENCE [LARGE SCALE GENOMIC DNA]</scope>
    <source>
        <strain evidence="2 3">OA447</strain>
    </source>
</reference>
<keyword evidence="3" id="KW-1185">Reference proteome</keyword>
<keyword evidence="2" id="KW-0808">Transferase</keyword>
<gene>
    <name evidence="2" type="ORF">C3731_03895</name>
</gene>
<dbReference type="InterPro" id="IPR001173">
    <property type="entry name" value="Glyco_trans_2-like"/>
</dbReference>
<dbReference type="InterPro" id="IPR029044">
    <property type="entry name" value="Nucleotide-diphossugar_trans"/>
</dbReference>
<dbReference type="PANTHER" id="PTHR43685:SF11">
    <property type="entry name" value="GLYCOSYLTRANSFERASE TAGX-RELATED"/>
    <property type="match status" value="1"/>
</dbReference>
<dbReference type="CDD" id="cd00761">
    <property type="entry name" value="Glyco_tranf_GTA_type"/>
    <property type="match status" value="1"/>
</dbReference>
<name>A0A2S7J3C8_9HYPH</name>
<comment type="caution">
    <text evidence="2">The sequence shown here is derived from an EMBL/GenBank/DDBJ whole genome shotgun (WGS) entry which is preliminary data.</text>
</comment>
<dbReference type="OrthoDB" id="5291101at2"/>
<evidence type="ECO:0000313" key="3">
    <source>
        <dbReference type="Proteomes" id="UP000238493"/>
    </source>
</evidence>
<dbReference type="AlphaFoldDB" id="A0A2S7J3C8"/>